<keyword evidence="4 5" id="KW-0472">Membrane</keyword>
<dbReference type="KEGG" id="psyt:DSAG12_02926"/>
<feature type="domain" description="RDD" evidence="6">
    <location>
        <begin position="97"/>
        <end position="205"/>
    </location>
</feature>
<feature type="transmembrane region" description="Helical" evidence="5">
    <location>
        <begin position="103"/>
        <end position="128"/>
    </location>
</feature>
<evidence type="ECO:0000313" key="8">
    <source>
        <dbReference type="EMBL" id="QEE17094.1"/>
    </source>
</evidence>
<dbReference type="Pfam" id="PF06271">
    <property type="entry name" value="RDD"/>
    <property type="match status" value="1"/>
</dbReference>
<keyword evidence="9" id="KW-1185">Reference proteome</keyword>
<accession>A0A5B9DD92</accession>
<evidence type="ECO:0000259" key="6">
    <source>
        <dbReference type="Pfam" id="PF06271"/>
    </source>
</evidence>
<keyword evidence="2 5" id="KW-0812">Transmembrane</keyword>
<dbReference type="InterPro" id="IPR010432">
    <property type="entry name" value="RDD"/>
</dbReference>
<sequence>MYPKKKISRNLSKDQNKNLIIIGLDIILISDQYYLIMSVQHFCPQCGNKNNLNSEFCESCGLELFSFKHVDDKNPESKVNLDNSDLHSIGSKPLKYADDGDRFVAYIIDGILFSVIGSLFGLIFGISWNFDLVSSMWNSSWPVIGVSFLYLFLLENLNHGQTIGKMILKIQTVDEKTLGKITPRQAALHTLGKLFLPLDIIIGLISRDKAVSQMEKNQVRFSQKFSHTSVVSLK</sequence>
<proteinExistence type="predicted"/>
<reference evidence="8 9" key="2">
    <citation type="journal article" date="2024" name="Int. J. Syst. Evol. Microbiol.">
        <title>Promethearchaeum syntrophicum gen. nov., sp. nov., an anaerobic, obligately syntrophic archaeon, the first isolate of the lineage 'Asgard' archaea, and proposal of the new archaeal phylum Promethearchaeota phyl. nov. and kingdom Promethearchaeati regn. nov.</title>
        <authorList>
            <person name="Imachi H."/>
            <person name="Nobu M.K."/>
            <person name="Kato S."/>
            <person name="Takaki Y."/>
            <person name="Miyazaki M."/>
            <person name="Miyata M."/>
            <person name="Ogawara M."/>
            <person name="Saito Y."/>
            <person name="Sakai S."/>
            <person name="Tahara Y.O."/>
            <person name="Takano Y."/>
            <person name="Tasumi E."/>
            <person name="Uematsu K."/>
            <person name="Yoshimura T."/>
            <person name="Itoh T."/>
            <person name="Ohkuma M."/>
            <person name="Takai K."/>
        </authorList>
    </citation>
    <scope>NUCLEOTIDE SEQUENCE [LARGE SCALE GENOMIC DNA]</scope>
    <source>
        <strain evidence="8 9">MK-D1</strain>
    </source>
</reference>
<evidence type="ECO:0000256" key="3">
    <source>
        <dbReference type="ARBA" id="ARBA00022989"/>
    </source>
</evidence>
<evidence type="ECO:0000256" key="5">
    <source>
        <dbReference type="SAM" id="Phobius"/>
    </source>
</evidence>
<dbReference type="GeneID" id="41330904"/>
<organism evidence="8 9">
    <name type="scientific">Promethearchaeum syntrophicum</name>
    <dbReference type="NCBI Taxonomy" id="2594042"/>
    <lineage>
        <taxon>Archaea</taxon>
        <taxon>Promethearchaeati</taxon>
        <taxon>Promethearchaeota</taxon>
        <taxon>Promethearchaeia</taxon>
        <taxon>Promethearchaeales</taxon>
        <taxon>Promethearchaeaceae</taxon>
        <taxon>Promethearchaeum</taxon>
    </lineage>
</organism>
<dbReference type="RefSeq" id="WP_244626347.1">
    <property type="nucleotide sequence ID" value="NZ_CP042905.2"/>
</dbReference>
<name>A0A5B9DD92_9ARCH</name>
<reference evidence="8 9" key="1">
    <citation type="journal article" date="2020" name="Nature">
        <title>Isolation of an archaeon at the prokaryote-eukaryote interface.</title>
        <authorList>
            <person name="Imachi H."/>
            <person name="Nobu M.K."/>
            <person name="Nakahara N."/>
            <person name="Morono Y."/>
            <person name="Ogawara M."/>
            <person name="Takaki Y."/>
            <person name="Takano Y."/>
            <person name="Uematsu K."/>
            <person name="Ikuta T."/>
            <person name="Ito M."/>
            <person name="Matsui Y."/>
            <person name="Miyazaki M."/>
            <person name="Murata K."/>
            <person name="Saito Y."/>
            <person name="Sakai S."/>
            <person name="Song C."/>
            <person name="Tasumi E."/>
            <person name="Yamanaka Y."/>
            <person name="Yamaguchi T."/>
            <person name="Kamagata Y."/>
            <person name="Tamaki H."/>
            <person name="Takai K."/>
        </authorList>
    </citation>
    <scope>NUCLEOTIDE SEQUENCE [LARGE SCALE GENOMIC DNA]</scope>
    <source>
        <strain evidence="8 9">MK-D1</strain>
    </source>
</reference>
<dbReference type="InterPro" id="IPR026870">
    <property type="entry name" value="Zinc_ribbon_dom"/>
</dbReference>
<feature type="transmembrane region" description="Helical" evidence="5">
    <location>
        <begin position="140"/>
        <end position="157"/>
    </location>
</feature>
<dbReference type="Proteomes" id="UP000321408">
    <property type="component" value="Chromosome"/>
</dbReference>
<evidence type="ECO:0000256" key="4">
    <source>
        <dbReference type="ARBA" id="ARBA00023136"/>
    </source>
</evidence>
<dbReference type="AlphaFoldDB" id="A0A5B9DD92"/>
<dbReference type="EMBL" id="CP042905">
    <property type="protein sequence ID" value="QEE17094.1"/>
    <property type="molecule type" value="Genomic_DNA"/>
</dbReference>
<evidence type="ECO:0000259" key="7">
    <source>
        <dbReference type="Pfam" id="PF13240"/>
    </source>
</evidence>
<gene>
    <name evidence="8" type="ORF">DSAG12_02926</name>
</gene>
<evidence type="ECO:0000313" key="9">
    <source>
        <dbReference type="Proteomes" id="UP000321408"/>
    </source>
</evidence>
<dbReference type="Pfam" id="PF13240">
    <property type="entry name" value="Zn_Ribbon_1"/>
    <property type="match status" value="1"/>
</dbReference>
<dbReference type="GO" id="GO:0016020">
    <property type="term" value="C:membrane"/>
    <property type="evidence" value="ECO:0007669"/>
    <property type="project" value="UniProtKB-SubCell"/>
</dbReference>
<protein>
    <submittedName>
        <fullName evidence="8">RDD family protein</fullName>
    </submittedName>
</protein>
<evidence type="ECO:0000256" key="2">
    <source>
        <dbReference type="ARBA" id="ARBA00022692"/>
    </source>
</evidence>
<comment type="subcellular location">
    <subcellularLocation>
        <location evidence="1">Membrane</location>
        <topology evidence="1">Multi-pass membrane protein</topology>
    </subcellularLocation>
</comment>
<evidence type="ECO:0000256" key="1">
    <source>
        <dbReference type="ARBA" id="ARBA00004141"/>
    </source>
</evidence>
<feature type="domain" description="Zinc-ribbon" evidence="7">
    <location>
        <begin position="42"/>
        <end position="62"/>
    </location>
</feature>
<keyword evidence="3 5" id="KW-1133">Transmembrane helix</keyword>